<dbReference type="Gene3D" id="1.10.10.410">
    <property type="match status" value="1"/>
</dbReference>
<evidence type="ECO:0000313" key="1">
    <source>
        <dbReference type="EMBL" id="NIK74296.1"/>
    </source>
</evidence>
<dbReference type="InterPro" id="IPR003789">
    <property type="entry name" value="Asn/Gln_tRNA_amidoTrase-B-like"/>
</dbReference>
<gene>
    <name evidence="1" type="ORF">FHS56_001809</name>
</gene>
<dbReference type="PANTHER" id="PTHR28055">
    <property type="entry name" value="ALTERED INHERITANCE OF MITOCHONDRIA PROTEIN 41, MITOCHONDRIAL"/>
    <property type="match status" value="1"/>
</dbReference>
<dbReference type="InterPro" id="IPR019004">
    <property type="entry name" value="YqeY/Aim41"/>
</dbReference>
<accession>A0A846MRT2</accession>
<evidence type="ECO:0008006" key="3">
    <source>
        <dbReference type="Google" id="ProtNLM"/>
    </source>
</evidence>
<dbReference type="AlphaFoldDB" id="A0A846MRT2"/>
<dbReference type="InterPro" id="IPR023168">
    <property type="entry name" value="GatB_Yqey_C_2"/>
</dbReference>
<reference evidence="1 2" key="1">
    <citation type="submission" date="2020-03" db="EMBL/GenBank/DDBJ databases">
        <title>Genomic Encyclopedia of Type Strains, Phase IV (KMG-IV): sequencing the most valuable type-strain genomes for metagenomic binning, comparative biology and taxonomic classification.</title>
        <authorList>
            <person name="Goeker M."/>
        </authorList>
    </citation>
    <scope>NUCLEOTIDE SEQUENCE [LARGE SCALE GENOMIC DNA]</scope>
    <source>
        <strain evidence="1 2">DSM 5718</strain>
    </source>
</reference>
<dbReference type="RefSeq" id="WP_166919837.1">
    <property type="nucleotide sequence ID" value="NZ_JAASRN010000002.1"/>
</dbReference>
<dbReference type="Gene3D" id="1.10.1510.10">
    <property type="entry name" value="Uncharacterised protein YqeY/AIM41 PF09424, N-terminal domain"/>
    <property type="match status" value="1"/>
</dbReference>
<comment type="caution">
    <text evidence="1">The sequence shown here is derived from an EMBL/GenBank/DDBJ whole genome shotgun (WGS) entry which is preliminary data.</text>
</comment>
<dbReference type="GO" id="GO:0016884">
    <property type="term" value="F:carbon-nitrogen ligase activity, with glutamine as amido-N-donor"/>
    <property type="evidence" value="ECO:0007669"/>
    <property type="project" value="InterPro"/>
</dbReference>
<dbReference type="PANTHER" id="PTHR28055:SF1">
    <property type="entry name" value="ALTERED INHERITANCE OF MITOCHONDRIA PROTEIN 41, MITOCHONDRIAL"/>
    <property type="match status" value="1"/>
</dbReference>
<dbReference type="Pfam" id="PF09424">
    <property type="entry name" value="YqeY"/>
    <property type="match status" value="1"/>
</dbReference>
<protein>
    <recommendedName>
        <fullName evidence="3">Glutamyl-tRNA amidotransferase</fullName>
    </recommendedName>
</protein>
<keyword evidence="2" id="KW-1185">Reference proteome</keyword>
<name>A0A846MRT2_9BACT</name>
<dbReference type="SUPFAM" id="SSF89095">
    <property type="entry name" value="GatB/YqeY motif"/>
    <property type="match status" value="1"/>
</dbReference>
<dbReference type="Proteomes" id="UP000537126">
    <property type="component" value="Unassembled WGS sequence"/>
</dbReference>
<dbReference type="InterPro" id="IPR042184">
    <property type="entry name" value="YqeY/Aim41_N"/>
</dbReference>
<dbReference type="EMBL" id="JAASRN010000002">
    <property type="protein sequence ID" value="NIK74296.1"/>
    <property type="molecule type" value="Genomic_DNA"/>
</dbReference>
<organism evidence="1 2">
    <name type="scientific">Thermonema lapsum</name>
    <dbReference type="NCBI Taxonomy" id="28195"/>
    <lineage>
        <taxon>Bacteria</taxon>
        <taxon>Pseudomonadati</taxon>
        <taxon>Bacteroidota</taxon>
        <taxon>Cytophagia</taxon>
        <taxon>Cytophagales</taxon>
        <taxon>Thermonemataceae</taxon>
        <taxon>Thermonema</taxon>
    </lineage>
</organism>
<proteinExistence type="predicted"/>
<evidence type="ECO:0000313" key="2">
    <source>
        <dbReference type="Proteomes" id="UP000537126"/>
    </source>
</evidence>
<sequence length="149" mass="16669">MSLESKIQQDLKEAMKAKDAIALKAIRELKSFITLEKTKEGGKEKLSEAEEIAIINKALKQHQETYEMFKQNGREEQAQEEAAIIEVLKRYLPAQLSAEAIEVKIKDIIARTGAQSIKEMGKVMSVATQELAGQDNRLIAETVKRLLSA</sequence>